<reference evidence="4" key="1">
    <citation type="submission" date="2021-04" db="EMBL/GenBank/DDBJ databases">
        <title>Biosynthetic gene clusters of Dactylosporangioum roseum.</title>
        <authorList>
            <person name="Hartkoorn R.C."/>
            <person name="Beaudoing E."/>
            <person name="Hot D."/>
            <person name="Moureu S."/>
        </authorList>
    </citation>
    <scope>NUCLEOTIDE SEQUENCE</scope>
    <source>
        <strain evidence="4">NRRL B-16295</strain>
    </source>
</reference>
<dbReference type="InterPro" id="IPR002645">
    <property type="entry name" value="STAS_dom"/>
</dbReference>
<dbReference type="NCBIfam" id="TIGR00377">
    <property type="entry name" value="ant_ant_sig"/>
    <property type="match status" value="1"/>
</dbReference>
<organism evidence="4 5">
    <name type="scientific">Dactylosporangium roseum</name>
    <dbReference type="NCBI Taxonomy" id="47989"/>
    <lineage>
        <taxon>Bacteria</taxon>
        <taxon>Bacillati</taxon>
        <taxon>Actinomycetota</taxon>
        <taxon>Actinomycetes</taxon>
        <taxon>Micromonosporales</taxon>
        <taxon>Micromonosporaceae</taxon>
        <taxon>Dactylosporangium</taxon>
    </lineage>
</organism>
<dbReference type="CDD" id="cd07043">
    <property type="entry name" value="STAS_anti-anti-sigma_factors"/>
    <property type="match status" value="1"/>
</dbReference>
<dbReference type="Proteomes" id="UP001058271">
    <property type="component" value="Chromosome"/>
</dbReference>
<gene>
    <name evidence="4" type="ORF">Drose_11680</name>
</gene>
<accession>A0ABY5ZDG4</accession>
<dbReference type="Gene3D" id="3.30.750.24">
    <property type="entry name" value="STAS domain"/>
    <property type="match status" value="1"/>
</dbReference>
<evidence type="ECO:0000259" key="3">
    <source>
        <dbReference type="PROSITE" id="PS50801"/>
    </source>
</evidence>
<dbReference type="InterPro" id="IPR003658">
    <property type="entry name" value="Anti-sigma_ant"/>
</dbReference>
<dbReference type="RefSeq" id="WP_260728204.1">
    <property type="nucleotide sequence ID" value="NZ_BAAABS010000050.1"/>
</dbReference>
<dbReference type="PANTHER" id="PTHR33495:SF2">
    <property type="entry name" value="ANTI-SIGMA FACTOR ANTAGONIST TM_1081-RELATED"/>
    <property type="match status" value="1"/>
</dbReference>
<feature type="domain" description="STAS" evidence="3">
    <location>
        <begin position="27"/>
        <end position="112"/>
    </location>
</feature>
<evidence type="ECO:0000313" key="5">
    <source>
        <dbReference type="Proteomes" id="UP001058271"/>
    </source>
</evidence>
<sequence>MNQVDRFAVFPELHITVDPLPNRAIRVRVAGEITVENVAQLGAVLFRAIDDVRATAVEVDVSLVTFIDSTGIGKLVGARAHARGNNSDLWIVNPSPGVRRVLSLLGLLDVLGGPPAGRERPAAGWAPPKSA</sequence>
<dbReference type="SUPFAM" id="SSF52091">
    <property type="entry name" value="SpoIIaa-like"/>
    <property type="match status" value="1"/>
</dbReference>
<comment type="similarity">
    <text evidence="1 2">Belongs to the anti-sigma-factor antagonist family.</text>
</comment>
<dbReference type="Pfam" id="PF01740">
    <property type="entry name" value="STAS"/>
    <property type="match status" value="1"/>
</dbReference>
<keyword evidence="5" id="KW-1185">Reference proteome</keyword>
<dbReference type="PROSITE" id="PS50801">
    <property type="entry name" value="STAS"/>
    <property type="match status" value="1"/>
</dbReference>
<name>A0ABY5ZDG4_9ACTN</name>
<dbReference type="EMBL" id="CP073721">
    <property type="protein sequence ID" value="UWZ38817.1"/>
    <property type="molecule type" value="Genomic_DNA"/>
</dbReference>
<dbReference type="InterPro" id="IPR036513">
    <property type="entry name" value="STAS_dom_sf"/>
</dbReference>
<evidence type="ECO:0000256" key="1">
    <source>
        <dbReference type="ARBA" id="ARBA00009013"/>
    </source>
</evidence>
<evidence type="ECO:0000313" key="4">
    <source>
        <dbReference type="EMBL" id="UWZ38817.1"/>
    </source>
</evidence>
<evidence type="ECO:0000256" key="2">
    <source>
        <dbReference type="RuleBase" id="RU003749"/>
    </source>
</evidence>
<dbReference type="PANTHER" id="PTHR33495">
    <property type="entry name" value="ANTI-SIGMA FACTOR ANTAGONIST TM_1081-RELATED-RELATED"/>
    <property type="match status" value="1"/>
</dbReference>
<protein>
    <recommendedName>
        <fullName evidence="2">Anti-sigma factor antagonist</fullName>
    </recommendedName>
</protein>
<proteinExistence type="inferred from homology"/>